<comment type="subcellular location">
    <subcellularLocation>
        <location evidence="1">Membrane</location>
        <topology evidence="1">Multi-pass membrane protein</topology>
    </subcellularLocation>
</comment>
<evidence type="ECO:0000313" key="6">
    <source>
        <dbReference type="EMBL" id="KKW28181.1"/>
    </source>
</evidence>
<name>A0A0G1XB55_9BACT</name>
<dbReference type="GO" id="GO:0016020">
    <property type="term" value="C:membrane"/>
    <property type="evidence" value="ECO:0007669"/>
    <property type="project" value="UniProtKB-SubCell"/>
</dbReference>
<sequence length="241" mass="25694">MVILISIAAFFATFLGGFLALHLKDRLHLILGFSAGAVIGVAFFDLMPEALQLAGSGRGFSFTTSLMALGFALYLVFDRMIILHRHHEDLSHEHAHAVRGVWGAGTLSLHSFLDGVGIGLAFKVSPAIGLVVAAAVLAHDFSDGINTVNMILKNNGTRAKALRWLMIDALAPLVGVLSTLLFTVSEGNLGLLLALFAGFFLYIGASDLLPESHHAHPKRWTTVATVLGMAVIYIIVQLAGV</sequence>
<organism evidence="6 7">
    <name type="scientific">Candidatus Kaiserbacteria bacterium GW2011_GWB1_52_6</name>
    <dbReference type="NCBI Taxonomy" id="1618674"/>
    <lineage>
        <taxon>Bacteria</taxon>
        <taxon>Candidatus Kaiseribacteriota</taxon>
    </lineage>
</organism>
<dbReference type="PANTHER" id="PTHR11040">
    <property type="entry name" value="ZINC/IRON TRANSPORTER"/>
    <property type="match status" value="1"/>
</dbReference>
<evidence type="ECO:0000256" key="1">
    <source>
        <dbReference type="ARBA" id="ARBA00004141"/>
    </source>
</evidence>
<protein>
    <submittedName>
        <fullName evidence="6">Zinc/iron permease</fullName>
    </submittedName>
</protein>
<dbReference type="InterPro" id="IPR003689">
    <property type="entry name" value="ZIP"/>
</dbReference>
<evidence type="ECO:0000313" key="7">
    <source>
        <dbReference type="Proteomes" id="UP000034185"/>
    </source>
</evidence>
<feature type="transmembrane region" description="Helical" evidence="5">
    <location>
        <begin position="221"/>
        <end position="240"/>
    </location>
</feature>
<feature type="transmembrane region" description="Helical" evidence="5">
    <location>
        <begin position="59"/>
        <end position="77"/>
    </location>
</feature>
<dbReference type="Pfam" id="PF02535">
    <property type="entry name" value="Zip"/>
    <property type="match status" value="1"/>
</dbReference>
<evidence type="ECO:0000256" key="4">
    <source>
        <dbReference type="ARBA" id="ARBA00023136"/>
    </source>
</evidence>
<feature type="transmembrane region" description="Helical" evidence="5">
    <location>
        <begin position="162"/>
        <end position="183"/>
    </location>
</feature>
<evidence type="ECO:0000256" key="2">
    <source>
        <dbReference type="ARBA" id="ARBA00022692"/>
    </source>
</evidence>
<reference evidence="6 7" key="1">
    <citation type="journal article" date="2015" name="Nature">
        <title>rRNA introns, odd ribosomes, and small enigmatic genomes across a large radiation of phyla.</title>
        <authorList>
            <person name="Brown C.T."/>
            <person name="Hug L.A."/>
            <person name="Thomas B.C."/>
            <person name="Sharon I."/>
            <person name="Castelle C.J."/>
            <person name="Singh A."/>
            <person name="Wilkins M.J."/>
            <person name="Williams K.H."/>
            <person name="Banfield J.F."/>
        </authorList>
    </citation>
    <scope>NUCLEOTIDE SEQUENCE [LARGE SCALE GENOMIC DNA]</scope>
</reference>
<feature type="transmembrane region" description="Helical" evidence="5">
    <location>
        <begin position="116"/>
        <end position="141"/>
    </location>
</feature>
<feature type="transmembrane region" description="Helical" evidence="5">
    <location>
        <begin position="189"/>
        <end position="209"/>
    </location>
</feature>
<comment type="caution">
    <text evidence="6">The sequence shown here is derived from an EMBL/GenBank/DDBJ whole genome shotgun (WGS) entry which is preliminary data.</text>
</comment>
<keyword evidence="4 5" id="KW-0472">Membrane</keyword>
<dbReference type="PANTHER" id="PTHR11040:SF44">
    <property type="entry name" value="PROTEIN ZNTC-RELATED"/>
    <property type="match status" value="1"/>
</dbReference>
<evidence type="ECO:0000256" key="3">
    <source>
        <dbReference type="ARBA" id="ARBA00022989"/>
    </source>
</evidence>
<gene>
    <name evidence="6" type="ORF">UY70_C0001G0017</name>
</gene>
<keyword evidence="2 5" id="KW-0812">Transmembrane</keyword>
<dbReference type="AlphaFoldDB" id="A0A0G1XB55"/>
<feature type="transmembrane region" description="Helical" evidence="5">
    <location>
        <begin position="30"/>
        <end position="47"/>
    </location>
</feature>
<dbReference type="GO" id="GO:0005385">
    <property type="term" value="F:zinc ion transmembrane transporter activity"/>
    <property type="evidence" value="ECO:0007669"/>
    <property type="project" value="TreeGrafter"/>
</dbReference>
<evidence type="ECO:0000256" key="5">
    <source>
        <dbReference type="SAM" id="Phobius"/>
    </source>
</evidence>
<accession>A0A0G1XB55</accession>
<keyword evidence="3 5" id="KW-1133">Transmembrane helix</keyword>
<dbReference type="EMBL" id="LCRA01000001">
    <property type="protein sequence ID" value="KKW28181.1"/>
    <property type="molecule type" value="Genomic_DNA"/>
</dbReference>
<proteinExistence type="predicted"/>
<dbReference type="Proteomes" id="UP000034185">
    <property type="component" value="Unassembled WGS sequence"/>
</dbReference>